<dbReference type="Pfam" id="PF25965">
    <property type="entry name" value="Beta-barrel_ALG44"/>
    <property type="match status" value="1"/>
</dbReference>
<dbReference type="EMBL" id="CP020931">
    <property type="protein sequence ID" value="ARM85862.1"/>
    <property type="molecule type" value="Genomic_DNA"/>
</dbReference>
<keyword evidence="2" id="KW-0812">Transmembrane</keyword>
<dbReference type="Gene3D" id="2.40.50.100">
    <property type="match status" value="1"/>
</dbReference>
<dbReference type="RefSeq" id="WP_085681797.1">
    <property type="nucleotide sequence ID" value="NZ_CP020931.1"/>
</dbReference>
<keyword evidence="6" id="KW-0328">Glycosyltransferase</keyword>
<dbReference type="GO" id="GO:0035438">
    <property type="term" value="F:cyclic-di-GMP binding"/>
    <property type="evidence" value="ECO:0007669"/>
    <property type="project" value="InterPro"/>
</dbReference>
<evidence type="ECO:0000256" key="2">
    <source>
        <dbReference type="SAM" id="Phobius"/>
    </source>
</evidence>
<keyword evidence="2" id="KW-0472">Membrane</keyword>
<name>A0A1W6KEX0_9GAMM</name>
<feature type="domain" description="PilZ" evidence="3">
    <location>
        <begin position="21"/>
        <end position="119"/>
    </location>
</feature>
<dbReference type="Gene3D" id="2.40.10.220">
    <property type="entry name" value="predicted glycosyltransferase like domains"/>
    <property type="match status" value="1"/>
</dbReference>
<dbReference type="Pfam" id="PF07238">
    <property type="entry name" value="PilZ"/>
    <property type="match status" value="1"/>
</dbReference>
<dbReference type="AlphaFoldDB" id="A0A1W6KEX0"/>
<feature type="domain" description="ALG44 barrel-sandwich hybrid" evidence="4">
    <location>
        <begin position="207"/>
        <end position="297"/>
    </location>
</feature>
<feature type="transmembrane region" description="Helical" evidence="2">
    <location>
        <begin position="164"/>
        <end position="185"/>
    </location>
</feature>
<dbReference type="SUPFAM" id="SSF141371">
    <property type="entry name" value="PilZ domain-like"/>
    <property type="match status" value="1"/>
</dbReference>
<organism evidence="6 7">
    <name type="scientific">Marinobacter salarius</name>
    <dbReference type="NCBI Taxonomy" id="1420917"/>
    <lineage>
        <taxon>Bacteria</taxon>
        <taxon>Pseudomonadati</taxon>
        <taxon>Pseudomonadota</taxon>
        <taxon>Gammaproteobacteria</taxon>
        <taxon>Pseudomonadales</taxon>
        <taxon>Marinobacteraceae</taxon>
        <taxon>Marinobacter</taxon>
    </lineage>
</organism>
<gene>
    <name evidence="6" type="ORF">MARSALSMR5_03842</name>
</gene>
<reference evidence="6 7" key="1">
    <citation type="submission" date="2017-04" db="EMBL/GenBank/DDBJ databases">
        <title>Genome Sequence of Marinobacter salarius strain SMR5 Isolated from a culture of the Diatom Skeletonema marinoi.</title>
        <authorList>
            <person name="Topel M."/>
            <person name="Pinder M.I.M."/>
            <person name="Johansson O.N."/>
            <person name="Kourtchenko O."/>
            <person name="Godhe A."/>
            <person name="Clarke A.K."/>
        </authorList>
    </citation>
    <scope>NUCLEOTIDE SEQUENCE [LARGE SCALE GENOMIC DNA]</scope>
    <source>
        <strain evidence="6 7">SMR5</strain>
    </source>
</reference>
<evidence type="ECO:0000259" key="3">
    <source>
        <dbReference type="Pfam" id="PF07238"/>
    </source>
</evidence>
<dbReference type="Pfam" id="PF25964">
    <property type="entry name" value="BSH_ALG44"/>
    <property type="match status" value="1"/>
</dbReference>
<keyword evidence="6" id="KW-0808">Transferase</keyword>
<evidence type="ECO:0000259" key="4">
    <source>
        <dbReference type="Pfam" id="PF25964"/>
    </source>
</evidence>
<dbReference type="Proteomes" id="UP000193100">
    <property type="component" value="Chromosome"/>
</dbReference>
<accession>A0A1W6KEX0</accession>
<dbReference type="InterPro" id="IPR050739">
    <property type="entry name" value="MFP"/>
</dbReference>
<protein>
    <submittedName>
        <fullName evidence="6">Mannuronan synthase</fullName>
        <ecNumber evidence="6">2.4.1.33</ecNumber>
    </submittedName>
</protein>
<dbReference type="InterPro" id="IPR058835">
    <property type="entry name" value="BSH_ALG44"/>
</dbReference>
<keyword evidence="2" id="KW-1133">Transmembrane helix</keyword>
<dbReference type="InterPro" id="IPR009875">
    <property type="entry name" value="PilZ_domain"/>
</dbReference>
<dbReference type="STRING" id="1420917.AU15_13675"/>
<dbReference type="InterPro" id="IPR058834">
    <property type="entry name" value="Beta-barrel_ALG44"/>
</dbReference>
<dbReference type="GO" id="GO:0030313">
    <property type="term" value="C:cell envelope"/>
    <property type="evidence" value="ECO:0007669"/>
    <property type="project" value="UniProtKB-SubCell"/>
</dbReference>
<feature type="domain" description="ALG44 beta-barrel" evidence="5">
    <location>
        <begin position="301"/>
        <end position="377"/>
    </location>
</feature>
<dbReference type="PANTHER" id="PTHR30386:SF19">
    <property type="entry name" value="MULTIDRUG EXPORT PROTEIN EMRA-RELATED"/>
    <property type="match status" value="1"/>
</dbReference>
<evidence type="ECO:0000313" key="7">
    <source>
        <dbReference type="Proteomes" id="UP000193100"/>
    </source>
</evidence>
<evidence type="ECO:0000313" key="6">
    <source>
        <dbReference type="EMBL" id="ARM85862.1"/>
    </source>
</evidence>
<proteinExistence type="predicted"/>
<dbReference type="GeneID" id="77257761"/>
<sequence>MNMAASRTDIEPQFVHESEAQRQYARVRIPAKLFVNLGGSTHNFPVADLSAGGFSVNTGLESFRQGRVYKGRLVFKVDGFDLAIDVNFVPRSFDSMNDRCGCEFQDLGAREVSALRYLITAFLSGEVVSAGDVLNTLSRENFTKARKGKGSNDLGFFGKLRAMVGSLIVMLIGLFAISFVVSELWDIYFVTKAESAMVASEQIPLRIPKDAKVTTLVKPGQEVKAGEAIATFDAPMMSYVNDLVGEGNYSVGQIEELLDQRVRGTITSPCDCKVVNMRPAEDQYMSKGEQLAVMAPMDSSAHVVANFPFNQGEKLEEGQQVILRLPNGKEQTGHITSLYVNSQAQGGLVDVISASIESAEPLPIEAIGRPIGVTVDQFRMPSLQKVVERFSEG</sequence>
<dbReference type="GO" id="GO:0047643">
    <property type="term" value="F:alginate synthase activity"/>
    <property type="evidence" value="ECO:0007669"/>
    <property type="project" value="UniProtKB-EC"/>
</dbReference>
<evidence type="ECO:0000259" key="5">
    <source>
        <dbReference type="Pfam" id="PF25965"/>
    </source>
</evidence>
<comment type="subcellular location">
    <subcellularLocation>
        <location evidence="1">Cell envelope</location>
    </subcellularLocation>
</comment>
<dbReference type="PANTHER" id="PTHR30386">
    <property type="entry name" value="MEMBRANE FUSION SUBUNIT OF EMRAB-TOLC MULTIDRUG EFFLUX PUMP"/>
    <property type="match status" value="1"/>
</dbReference>
<evidence type="ECO:0000256" key="1">
    <source>
        <dbReference type="ARBA" id="ARBA00004196"/>
    </source>
</evidence>
<dbReference type="EC" id="2.4.1.33" evidence="6"/>